<dbReference type="EMBL" id="AP023368">
    <property type="protein sequence ID" value="BCK00692.1"/>
    <property type="molecule type" value="Genomic_DNA"/>
</dbReference>
<evidence type="ECO:0000256" key="2">
    <source>
        <dbReference type="PROSITE-ProRule" id="PRU00284"/>
    </source>
</evidence>
<feature type="domain" description="Methyl-accepting transducer" evidence="5">
    <location>
        <begin position="219"/>
        <end position="469"/>
    </location>
</feature>
<gene>
    <name evidence="6" type="ORF">bsdcttw_37320</name>
</gene>
<accession>A0A7I8DTY6</accession>
<dbReference type="GO" id="GO:0016020">
    <property type="term" value="C:membrane"/>
    <property type="evidence" value="ECO:0007669"/>
    <property type="project" value="InterPro"/>
</dbReference>
<protein>
    <recommendedName>
        <fullName evidence="5">Methyl-accepting transducer domain-containing protein</fullName>
    </recommendedName>
</protein>
<reference evidence="6 7" key="2">
    <citation type="submission" date="2020-08" db="EMBL/GenBank/DDBJ databases">
        <authorList>
            <person name="Ueki A."/>
            <person name="Tonouchi A."/>
        </authorList>
    </citation>
    <scope>NUCLEOTIDE SEQUENCE [LARGE SCALE GENOMIC DNA]</scope>
    <source>
        <strain evidence="6 7">CTTW</strain>
    </source>
</reference>
<name>A0A7I8DTY6_9FIRM</name>
<dbReference type="RefSeq" id="WP_185256340.1">
    <property type="nucleotide sequence ID" value="NZ_AP023368.1"/>
</dbReference>
<evidence type="ECO:0000313" key="6">
    <source>
        <dbReference type="EMBL" id="BCK00692.1"/>
    </source>
</evidence>
<feature type="transmembrane region" description="Helical" evidence="4">
    <location>
        <begin position="53"/>
        <end position="75"/>
    </location>
</feature>
<dbReference type="SUPFAM" id="SSF58104">
    <property type="entry name" value="Methyl-accepting chemotaxis protein (MCP) signaling domain"/>
    <property type="match status" value="1"/>
</dbReference>
<evidence type="ECO:0000259" key="5">
    <source>
        <dbReference type="PROSITE" id="PS50111"/>
    </source>
</evidence>
<proteinExistence type="predicted"/>
<keyword evidence="3" id="KW-0175">Coiled coil</keyword>
<feature type="transmembrane region" description="Helical" evidence="4">
    <location>
        <begin position="26"/>
        <end position="47"/>
    </location>
</feature>
<dbReference type="PANTHER" id="PTHR32089">
    <property type="entry name" value="METHYL-ACCEPTING CHEMOTAXIS PROTEIN MCPB"/>
    <property type="match status" value="1"/>
</dbReference>
<evidence type="ECO:0000313" key="7">
    <source>
        <dbReference type="Proteomes" id="UP000515703"/>
    </source>
</evidence>
<dbReference type="Pfam" id="PF00015">
    <property type="entry name" value="MCPsignal"/>
    <property type="match status" value="1"/>
</dbReference>
<dbReference type="KEGG" id="acht:bsdcttw_37320"/>
<keyword evidence="4" id="KW-0472">Membrane</keyword>
<feature type="transmembrane region" description="Helical" evidence="4">
    <location>
        <begin position="106"/>
        <end position="122"/>
    </location>
</feature>
<feature type="transmembrane region" description="Helical" evidence="4">
    <location>
        <begin position="82"/>
        <end position="100"/>
    </location>
</feature>
<keyword evidence="7" id="KW-1185">Reference proteome</keyword>
<evidence type="ECO:0000256" key="3">
    <source>
        <dbReference type="SAM" id="Coils"/>
    </source>
</evidence>
<keyword evidence="4" id="KW-0812">Transmembrane</keyword>
<dbReference type="InterPro" id="IPR004089">
    <property type="entry name" value="MCPsignal_dom"/>
</dbReference>
<dbReference type="GO" id="GO:0007165">
    <property type="term" value="P:signal transduction"/>
    <property type="evidence" value="ECO:0007669"/>
    <property type="project" value="UniProtKB-KW"/>
</dbReference>
<evidence type="ECO:0000256" key="1">
    <source>
        <dbReference type="ARBA" id="ARBA00023224"/>
    </source>
</evidence>
<dbReference type="SMART" id="SM00283">
    <property type="entry name" value="MA"/>
    <property type="match status" value="1"/>
</dbReference>
<feature type="coiled-coil region" evidence="3">
    <location>
        <begin position="426"/>
        <end position="460"/>
    </location>
</feature>
<dbReference type="PROSITE" id="PS50111">
    <property type="entry name" value="CHEMOTAXIS_TRANSDUC_2"/>
    <property type="match status" value="1"/>
</dbReference>
<organism evidence="6 7">
    <name type="scientific">Anaerocolumna chitinilytica</name>
    <dbReference type="NCBI Taxonomy" id="1727145"/>
    <lineage>
        <taxon>Bacteria</taxon>
        <taxon>Bacillati</taxon>
        <taxon>Bacillota</taxon>
        <taxon>Clostridia</taxon>
        <taxon>Lachnospirales</taxon>
        <taxon>Lachnospiraceae</taxon>
        <taxon>Anaerocolumna</taxon>
    </lineage>
</organism>
<feature type="transmembrane region" description="Helical" evidence="4">
    <location>
        <begin position="129"/>
        <end position="147"/>
    </location>
</feature>
<keyword evidence="4" id="KW-1133">Transmembrane helix</keyword>
<reference evidence="6 7" key="1">
    <citation type="submission" date="2020-08" db="EMBL/GenBank/DDBJ databases">
        <title>Draft genome sequencing of an Anaerocolumna strain isolated from anoxic soil subjected to BSD treatment.</title>
        <authorList>
            <person name="Uek A."/>
            <person name="Tonouchi A."/>
        </authorList>
    </citation>
    <scope>NUCLEOTIDE SEQUENCE [LARGE SCALE GENOMIC DNA]</scope>
    <source>
        <strain evidence="6 7">CTTW</strain>
    </source>
</reference>
<dbReference type="Proteomes" id="UP000515703">
    <property type="component" value="Chromosome"/>
</dbReference>
<evidence type="ECO:0000256" key="4">
    <source>
        <dbReference type="SAM" id="Phobius"/>
    </source>
</evidence>
<dbReference type="PANTHER" id="PTHR32089:SF112">
    <property type="entry name" value="LYSOZYME-LIKE PROTEIN-RELATED"/>
    <property type="match status" value="1"/>
</dbReference>
<dbReference type="Gene3D" id="1.10.287.950">
    <property type="entry name" value="Methyl-accepting chemotaxis protein"/>
    <property type="match status" value="1"/>
</dbReference>
<keyword evidence="1 2" id="KW-0807">Transducer</keyword>
<sequence length="501" mass="55752">MDTIYQGLKIRRFNEKSERNKVINRFILLGTTILYALYIAVLVRNYMTKDVSFIIPAILIPLCCLAFTINMAVYIKKPISNILGWGSLISYMIIYSIFLLSDESSFVRISVIPVLSAVILFYNTKLVRIFCLWSSIVNIIYSVLLIMSGTTDIFQNILELIIILLTLNTIYKCTDIGHRFSHDSLYTVKDQKEIQDIMVNDILDIAKIVKNGTSKSNELVQVLGESTKIVNSSIGEVSASTQATADNIQEQTIMTHNIQQSINQTIEHSDKMVEIAANAAESVRNGLAVMENLKGQSSYIASTNETVVSSMDKLHNKMSEVQDIAKMIFMISNKTNLLALNASIESARAGEAGKGFAVVAEEIRQLAEQTRVSTENISKIIEELNLNASDAIRHVKESILSTENQGNLITTASQSFEKINEDVNILSGHIEEIDIMLAELAEANNQIVDSISQLSAATQEITASSEEVSAISEKNLEKSETAKEYLTEVLESTKRFDKYLN</sequence>
<dbReference type="AlphaFoldDB" id="A0A7I8DTY6"/>